<reference evidence="11" key="1">
    <citation type="journal article" date="2023" name="PhytoFront">
        <title>Draft Genome Resources of Seven Strains of Tilletia horrida, Causal Agent of Kernel Smut of Rice.</title>
        <authorList>
            <person name="Khanal S."/>
            <person name="Antony Babu S."/>
            <person name="Zhou X.G."/>
        </authorList>
    </citation>
    <scope>NUCLEOTIDE SEQUENCE</scope>
    <source>
        <strain evidence="11">TX3</strain>
    </source>
</reference>
<proteinExistence type="inferred from homology"/>
<evidence type="ECO:0000256" key="9">
    <source>
        <dbReference type="SAM" id="SignalP"/>
    </source>
</evidence>
<dbReference type="Proteomes" id="UP001176521">
    <property type="component" value="Unassembled WGS sequence"/>
</dbReference>
<keyword evidence="9" id="KW-0732">Signal</keyword>
<evidence type="ECO:0000256" key="4">
    <source>
        <dbReference type="ARBA" id="ARBA00022801"/>
    </source>
</evidence>
<evidence type="ECO:0000256" key="6">
    <source>
        <dbReference type="ARBA" id="ARBA00023277"/>
    </source>
</evidence>
<protein>
    <recommendedName>
        <fullName evidence="3">cellulase</fullName>
        <ecNumber evidence="3">3.2.1.4</ecNumber>
    </recommendedName>
</protein>
<keyword evidence="6" id="KW-0119">Carbohydrate metabolism</keyword>
<keyword evidence="4" id="KW-0378">Hydrolase</keyword>
<evidence type="ECO:0000313" key="12">
    <source>
        <dbReference type="Proteomes" id="UP001176521"/>
    </source>
</evidence>
<organism evidence="11 12">
    <name type="scientific">Tilletia horrida</name>
    <dbReference type="NCBI Taxonomy" id="155126"/>
    <lineage>
        <taxon>Eukaryota</taxon>
        <taxon>Fungi</taxon>
        <taxon>Dikarya</taxon>
        <taxon>Basidiomycota</taxon>
        <taxon>Ustilaginomycotina</taxon>
        <taxon>Exobasidiomycetes</taxon>
        <taxon>Tilletiales</taxon>
        <taxon>Tilletiaceae</taxon>
        <taxon>Tilletia</taxon>
    </lineage>
</organism>
<sequence>MRPSAPITVIAALAAFRTAQADASQAPAGFITTYWDCCKPSAAWPGAAFVSAPAWSCAKDGLTRLADFNAQSACGGGPAYSCAFYQPFSQNGIGYAFSARTCNGHVDPRTYLCACYQIKIKERPEATLITQVINEGCGLADSQFDIQVPGGGVGDFNACTPQYNSPPDGWGIRYGGLQVVSSCSQLPPELQPGCEWRFSFFPPSGAITISSYERVQCPSALTSISNCVRDDEFNIV</sequence>
<feature type="domain" description="Glycosyl hydrolases family 45 active site" evidence="10">
    <location>
        <begin position="28"/>
        <end position="227"/>
    </location>
</feature>
<name>A0AAN6GBQ6_9BASI</name>
<accession>A0AAN6GBQ6</accession>
<dbReference type="PANTHER" id="PTHR39730:SF1">
    <property type="entry name" value="ENDOGLUCANASE 1"/>
    <property type="match status" value="1"/>
</dbReference>
<evidence type="ECO:0000259" key="10">
    <source>
        <dbReference type="Pfam" id="PF02015"/>
    </source>
</evidence>
<keyword evidence="12" id="KW-1185">Reference proteome</keyword>
<keyword evidence="7" id="KW-0326">Glycosidase</keyword>
<gene>
    <name evidence="11" type="ORF">OC842_003297</name>
</gene>
<comment type="catalytic activity">
    <reaction evidence="1">
        <text>Endohydrolysis of (1-&gt;4)-beta-D-glucosidic linkages in cellulose, lichenin and cereal beta-D-glucans.</text>
        <dbReference type="EC" id="3.2.1.4"/>
    </reaction>
</comment>
<dbReference type="SUPFAM" id="SSF50685">
    <property type="entry name" value="Barwin-like endoglucanases"/>
    <property type="match status" value="1"/>
</dbReference>
<evidence type="ECO:0000256" key="2">
    <source>
        <dbReference type="ARBA" id="ARBA00007793"/>
    </source>
</evidence>
<dbReference type="EC" id="3.2.1.4" evidence="3"/>
<dbReference type="InterPro" id="IPR036908">
    <property type="entry name" value="RlpA-like_sf"/>
</dbReference>
<dbReference type="GO" id="GO:0030245">
    <property type="term" value="P:cellulose catabolic process"/>
    <property type="evidence" value="ECO:0007669"/>
    <property type="project" value="UniProtKB-KW"/>
</dbReference>
<dbReference type="Pfam" id="PF02015">
    <property type="entry name" value="Glyco_hydro_45"/>
    <property type="match status" value="1"/>
</dbReference>
<feature type="signal peptide" evidence="9">
    <location>
        <begin position="1"/>
        <end position="21"/>
    </location>
</feature>
<keyword evidence="8" id="KW-0624">Polysaccharide degradation</keyword>
<evidence type="ECO:0000256" key="5">
    <source>
        <dbReference type="ARBA" id="ARBA00023001"/>
    </source>
</evidence>
<comment type="caution">
    <text evidence="11">The sequence shown here is derived from an EMBL/GenBank/DDBJ whole genome shotgun (WGS) entry which is preliminary data.</text>
</comment>
<evidence type="ECO:0000256" key="1">
    <source>
        <dbReference type="ARBA" id="ARBA00000966"/>
    </source>
</evidence>
<dbReference type="Gene3D" id="2.40.40.10">
    <property type="entry name" value="RlpA-like domain"/>
    <property type="match status" value="1"/>
</dbReference>
<dbReference type="PANTHER" id="PTHR39730">
    <property type="entry name" value="ENDOGLUCANASE 1"/>
    <property type="match status" value="1"/>
</dbReference>
<evidence type="ECO:0000256" key="8">
    <source>
        <dbReference type="ARBA" id="ARBA00023326"/>
    </source>
</evidence>
<dbReference type="EMBL" id="JAPDMQ010000160">
    <property type="protein sequence ID" value="KAK0532433.1"/>
    <property type="molecule type" value="Genomic_DNA"/>
</dbReference>
<comment type="similarity">
    <text evidence="2">Belongs to the glycosyl hydrolase 45 (cellulase K) family.</text>
</comment>
<evidence type="ECO:0000256" key="3">
    <source>
        <dbReference type="ARBA" id="ARBA00012601"/>
    </source>
</evidence>
<evidence type="ECO:0000256" key="7">
    <source>
        <dbReference type="ARBA" id="ARBA00023295"/>
    </source>
</evidence>
<evidence type="ECO:0000313" key="11">
    <source>
        <dbReference type="EMBL" id="KAK0532433.1"/>
    </source>
</evidence>
<dbReference type="AlphaFoldDB" id="A0AAN6GBQ6"/>
<dbReference type="InterPro" id="IPR000334">
    <property type="entry name" value="Glyco_hydro_45"/>
</dbReference>
<feature type="chain" id="PRO_5043016544" description="cellulase" evidence="9">
    <location>
        <begin position="22"/>
        <end position="236"/>
    </location>
</feature>
<dbReference type="GO" id="GO:0008810">
    <property type="term" value="F:cellulase activity"/>
    <property type="evidence" value="ECO:0007669"/>
    <property type="project" value="UniProtKB-EC"/>
</dbReference>
<keyword evidence="5" id="KW-0136">Cellulose degradation</keyword>
<dbReference type="InterPro" id="IPR052288">
    <property type="entry name" value="GH45_Enzymes"/>
</dbReference>